<feature type="transmembrane region" description="Helical" evidence="1">
    <location>
        <begin position="304"/>
        <end position="323"/>
    </location>
</feature>
<evidence type="ECO:0000313" key="2">
    <source>
        <dbReference type="EMBL" id="GEP68686.1"/>
    </source>
</evidence>
<name>A0A512PBZ3_9CELL</name>
<sequence length="342" mass="34122">MTRTPHTPWRHLVVTCLGLAAALAVVVMAFLWPSVTADAQDVPVAVVGDQAVTDALGAALDERAPGAFALTPAQDRAAAVELIESRDVYGAVVLGAEPEVLTASAASPVVAQTLAGLAPVLQAQLTAAAQAQGVELAAPITVAVTDVVPLSTDDPRGVVLGAATFPLVLGGILGGVVISTTVVGARRRVTAVGLYAVVAGLGVTAVLQGWFGALVGPFWADAAAVGLALLAISGVIVGFTAVVGRRGVALGPVLFLLVANPISASAMPVEMIASPWGAVGQWFPPGAGSTLLRDLSYFPAAPTAFPWLVLAGWAVLGLVLALVGHVRDAGAATGAALAEAVD</sequence>
<feature type="transmembrane region" description="Helical" evidence="1">
    <location>
        <begin position="12"/>
        <end position="32"/>
    </location>
</feature>
<dbReference type="AlphaFoldDB" id="A0A512PBZ3"/>
<keyword evidence="1" id="KW-0812">Transmembrane</keyword>
<proteinExistence type="predicted"/>
<accession>A0A512PBZ3</accession>
<reference evidence="2 3" key="1">
    <citation type="submission" date="2019-07" db="EMBL/GenBank/DDBJ databases">
        <title>Whole genome shotgun sequence of Cellulomonas soli NBRC 109434.</title>
        <authorList>
            <person name="Hosoyama A."/>
            <person name="Uohara A."/>
            <person name="Ohji S."/>
            <person name="Ichikawa N."/>
        </authorList>
    </citation>
    <scope>NUCLEOTIDE SEQUENCE [LARGE SCALE GENOMIC DNA]</scope>
    <source>
        <strain evidence="2 3">NBRC 109434</strain>
    </source>
</reference>
<comment type="caution">
    <text evidence="2">The sequence shown here is derived from an EMBL/GenBank/DDBJ whole genome shotgun (WGS) entry which is preliminary data.</text>
</comment>
<gene>
    <name evidence="2" type="ORF">CSO01_14010</name>
</gene>
<feature type="transmembrane region" description="Helical" evidence="1">
    <location>
        <begin position="223"/>
        <end position="243"/>
    </location>
</feature>
<dbReference type="EMBL" id="BKAL01000004">
    <property type="protein sequence ID" value="GEP68686.1"/>
    <property type="molecule type" value="Genomic_DNA"/>
</dbReference>
<feature type="transmembrane region" description="Helical" evidence="1">
    <location>
        <begin position="250"/>
        <end position="269"/>
    </location>
</feature>
<evidence type="ECO:0000313" key="3">
    <source>
        <dbReference type="Proteomes" id="UP000321798"/>
    </source>
</evidence>
<feature type="transmembrane region" description="Helical" evidence="1">
    <location>
        <begin position="158"/>
        <end position="185"/>
    </location>
</feature>
<dbReference type="RefSeq" id="WP_179561646.1">
    <property type="nucleotide sequence ID" value="NZ_BAABBJ010000003.1"/>
</dbReference>
<feature type="transmembrane region" description="Helical" evidence="1">
    <location>
        <begin position="192"/>
        <end position="211"/>
    </location>
</feature>
<keyword evidence="1" id="KW-1133">Transmembrane helix</keyword>
<keyword evidence="1" id="KW-0472">Membrane</keyword>
<dbReference type="Proteomes" id="UP000321798">
    <property type="component" value="Unassembled WGS sequence"/>
</dbReference>
<evidence type="ECO:0000256" key="1">
    <source>
        <dbReference type="SAM" id="Phobius"/>
    </source>
</evidence>
<keyword evidence="3" id="KW-1185">Reference proteome</keyword>
<protein>
    <submittedName>
        <fullName evidence="2">Membrane protein</fullName>
    </submittedName>
</protein>
<organism evidence="2 3">
    <name type="scientific">Cellulomonas soli</name>
    <dbReference type="NCBI Taxonomy" id="931535"/>
    <lineage>
        <taxon>Bacteria</taxon>
        <taxon>Bacillati</taxon>
        <taxon>Actinomycetota</taxon>
        <taxon>Actinomycetes</taxon>
        <taxon>Micrococcales</taxon>
        <taxon>Cellulomonadaceae</taxon>
        <taxon>Cellulomonas</taxon>
    </lineage>
</organism>